<keyword evidence="2" id="KW-1185">Reference proteome</keyword>
<protein>
    <submittedName>
        <fullName evidence="1">Uncharacterized protein</fullName>
    </submittedName>
</protein>
<reference evidence="1" key="2">
    <citation type="submission" date="2022-01" db="EMBL/GenBank/DDBJ databases">
        <authorList>
            <person name="Yamashiro T."/>
            <person name="Shiraishi A."/>
            <person name="Satake H."/>
            <person name="Nakayama K."/>
        </authorList>
    </citation>
    <scope>NUCLEOTIDE SEQUENCE</scope>
</reference>
<reference evidence="1" key="1">
    <citation type="journal article" date="2022" name="Int. J. Mol. Sci.">
        <title>Draft Genome of Tanacetum Coccineum: Genomic Comparison of Closely Related Tanacetum-Family Plants.</title>
        <authorList>
            <person name="Yamashiro T."/>
            <person name="Shiraishi A."/>
            <person name="Nakayama K."/>
            <person name="Satake H."/>
        </authorList>
    </citation>
    <scope>NUCLEOTIDE SEQUENCE</scope>
</reference>
<accession>A0ABQ5IRA4</accession>
<proteinExistence type="predicted"/>
<evidence type="ECO:0000313" key="1">
    <source>
        <dbReference type="EMBL" id="GJU01967.1"/>
    </source>
</evidence>
<sequence length="71" mass="8137">MQHRYLPFTIGKQGQYAVKVAEKAKANGAKKMVQVTAKKSYAKVREELEECLTRNKLTRKELFPACFSKDT</sequence>
<dbReference type="EMBL" id="BQNB010021014">
    <property type="protein sequence ID" value="GJU01967.1"/>
    <property type="molecule type" value="Genomic_DNA"/>
</dbReference>
<evidence type="ECO:0000313" key="2">
    <source>
        <dbReference type="Proteomes" id="UP001151760"/>
    </source>
</evidence>
<comment type="caution">
    <text evidence="1">The sequence shown here is derived from an EMBL/GenBank/DDBJ whole genome shotgun (WGS) entry which is preliminary data.</text>
</comment>
<organism evidence="1 2">
    <name type="scientific">Tanacetum coccineum</name>
    <dbReference type="NCBI Taxonomy" id="301880"/>
    <lineage>
        <taxon>Eukaryota</taxon>
        <taxon>Viridiplantae</taxon>
        <taxon>Streptophyta</taxon>
        <taxon>Embryophyta</taxon>
        <taxon>Tracheophyta</taxon>
        <taxon>Spermatophyta</taxon>
        <taxon>Magnoliopsida</taxon>
        <taxon>eudicotyledons</taxon>
        <taxon>Gunneridae</taxon>
        <taxon>Pentapetalae</taxon>
        <taxon>asterids</taxon>
        <taxon>campanulids</taxon>
        <taxon>Asterales</taxon>
        <taxon>Asteraceae</taxon>
        <taxon>Asteroideae</taxon>
        <taxon>Anthemideae</taxon>
        <taxon>Anthemidinae</taxon>
        <taxon>Tanacetum</taxon>
    </lineage>
</organism>
<name>A0ABQ5IRA4_9ASTR</name>
<dbReference type="Proteomes" id="UP001151760">
    <property type="component" value="Unassembled WGS sequence"/>
</dbReference>
<gene>
    <name evidence="1" type="ORF">Tco_1112305</name>
</gene>